<keyword evidence="3" id="KW-0285">Flavoprotein</keyword>
<keyword evidence="9" id="KW-1185">Reference proteome</keyword>
<keyword evidence="6" id="KW-0560">Oxidoreductase</keyword>
<dbReference type="EMBL" id="AP018227">
    <property type="protein sequence ID" value="BAY87462.1"/>
    <property type="molecule type" value="Genomic_DNA"/>
</dbReference>
<evidence type="ECO:0000256" key="2">
    <source>
        <dbReference type="ARBA" id="ARBA00007118"/>
    </source>
</evidence>
<evidence type="ECO:0000259" key="7">
    <source>
        <dbReference type="Pfam" id="PF00881"/>
    </source>
</evidence>
<evidence type="ECO:0000313" key="8">
    <source>
        <dbReference type="EMBL" id="BAY87462.1"/>
    </source>
</evidence>
<dbReference type="Gene3D" id="3.40.109.10">
    <property type="entry name" value="NADH Oxidase"/>
    <property type="match status" value="1"/>
</dbReference>
<dbReference type="GO" id="GO:0016491">
    <property type="term" value="F:oxidoreductase activity"/>
    <property type="evidence" value="ECO:0007669"/>
    <property type="project" value="UniProtKB-KW"/>
</dbReference>
<gene>
    <name evidence="8" type="ORF">NIES267_69840</name>
</gene>
<sequence length="219" mass="25024">MNATTFAPQEVLKQLEWRYAVKEFDSSKKIPEDVWKVLEQSLVLSPSSFGLQPWKFFVVRNPEIRQQLVEHSWGQKQVVDASHLIVLAIKEDVDEKDVDTYLQKMSEVRNVPLEKLEGLSNMVKGFLKRPADVFDKDAWSAKQVYIALGFLMFAAAMLEVDTCPMEGIDPAKYDEILGLKDKGYSTTVVCPVGYRSANDKYANMAKVRFETEDVVEYLD</sequence>
<dbReference type="PANTHER" id="PTHR43673:SF2">
    <property type="entry name" value="NITROREDUCTASE"/>
    <property type="match status" value="1"/>
</dbReference>
<feature type="domain" description="Nitroreductase" evidence="7">
    <location>
        <begin position="16"/>
        <end position="194"/>
    </location>
</feature>
<proteinExistence type="inferred from homology"/>
<evidence type="ECO:0000256" key="3">
    <source>
        <dbReference type="ARBA" id="ARBA00022630"/>
    </source>
</evidence>
<name>A0A1Z4M1V2_9CYAN</name>
<dbReference type="InterPro" id="IPR033878">
    <property type="entry name" value="NfsB-like"/>
</dbReference>
<comment type="similarity">
    <text evidence="2">Belongs to the nitroreductase family.</text>
</comment>
<evidence type="ECO:0000313" key="9">
    <source>
        <dbReference type="Proteomes" id="UP000218418"/>
    </source>
</evidence>
<evidence type="ECO:0000256" key="5">
    <source>
        <dbReference type="ARBA" id="ARBA00022857"/>
    </source>
</evidence>
<dbReference type="InterPro" id="IPR029479">
    <property type="entry name" value="Nitroreductase"/>
</dbReference>
<evidence type="ECO:0000256" key="4">
    <source>
        <dbReference type="ARBA" id="ARBA00022643"/>
    </source>
</evidence>
<accession>A0A1Z4M1V2</accession>
<dbReference type="AlphaFoldDB" id="A0A1Z4M1V2"/>
<dbReference type="PANTHER" id="PTHR43673">
    <property type="entry name" value="NAD(P)H NITROREDUCTASE YDGI-RELATED"/>
    <property type="match status" value="1"/>
</dbReference>
<organism evidence="8 9">
    <name type="scientific">Calothrix parasitica NIES-267</name>
    <dbReference type="NCBI Taxonomy" id="1973488"/>
    <lineage>
        <taxon>Bacteria</taxon>
        <taxon>Bacillati</taxon>
        <taxon>Cyanobacteriota</taxon>
        <taxon>Cyanophyceae</taxon>
        <taxon>Nostocales</taxon>
        <taxon>Calotrichaceae</taxon>
        <taxon>Calothrix</taxon>
    </lineage>
</organism>
<dbReference type="Pfam" id="PF00881">
    <property type="entry name" value="Nitroreductase"/>
    <property type="match status" value="1"/>
</dbReference>
<comment type="cofactor">
    <cofactor evidence="1">
        <name>FMN</name>
        <dbReference type="ChEBI" id="CHEBI:58210"/>
    </cofactor>
</comment>
<keyword evidence="5" id="KW-0521">NADP</keyword>
<dbReference type="CDD" id="cd02149">
    <property type="entry name" value="NfsB-like"/>
    <property type="match status" value="1"/>
</dbReference>
<protein>
    <submittedName>
        <fullName evidence="8">Nitroreductase</fullName>
    </submittedName>
</protein>
<evidence type="ECO:0000256" key="6">
    <source>
        <dbReference type="ARBA" id="ARBA00023002"/>
    </source>
</evidence>
<reference evidence="8 9" key="1">
    <citation type="submission" date="2017-06" db="EMBL/GenBank/DDBJ databases">
        <title>Genome sequencing of cyanobaciteial culture collection at National Institute for Environmental Studies (NIES).</title>
        <authorList>
            <person name="Hirose Y."/>
            <person name="Shimura Y."/>
            <person name="Fujisawa T."/>
            <person name="Nakamura Y."/>
            <person name="Kawachi M."/>
        </authorList>
    </citation>
    <scope>NUCLEOTIDE SEQUENCE [LARGE SCALE GENOMIC DNA]</scope>
    <source>
        <strain evidence="8 9">NIES-267</strain>
    </source>
</reference>
<dbReference type="OrthoDB" id="9782629at2"/>
<evidence type="ECO:0000256" key="1">
    <source>
        <dbReference type="ARBA" id="ARBA00001917"/>
    </source>
</evidence>
<keyword evidence="4" id="KW-0288">FMN</keyword>
<dbReference type="SUPFAM" id="SSF55469">
    <property type="entry name" value="FMN-dependent nitroreductase-like"/>
    <property type="match status" value="1"/>
</dbReference>
<dbReference type="Proteomes" id="UP000218418">
    <property type="component" value="Chromosome"/>
</dbReference>
<dbReference type="InterPro" id="IPR000415">
    <property type="entry name" value="Nitroreductase-like"/>
</dbReference>